<keyword evidence="8 11" id="KW-0408">Iron</keyword>
<evidence type="ECO:0000256" key="10">
    <source>
        <dbReference type="ARBA" id="ARBA00023136"/>
    </source>
</evidence>
<dbReference type="Gene3D" id="1.10.630.10">
    <property type="entry name" value="Cytochrome P450"/>
    <property type="match status" value="1"/>
</dbReference>
<dbReference type="GO" id="GO:0016705">
    <property type="term" value="F:oxidoreductase activity, acting on paired donors, with incorporation or reduction of molecular oxygen"/>
    <property type="evidence" value="ECO:0007669"/>
    <property type="project" value="InterPro"/>
</dbReference>
<dbReference type="PROSITE" id="PS00086">
    <property type="entry name" value="CYTOCHROME_P450"/>
    <property type="match status" value="1"/>
</dbReference>
<dbReference type="InterPro" id="IPR017972">
    <property type="entry name" value="Cyt_P450_CS"/>
</dbReference>
<comment type="similarity">
    <text evidence="3 12">Belongs to the cytochrome P450 family.</text>
</comment>
<name>A0A2N0RKM2_9GLOM</name>
<dbReference type="InterPro" id="IPR001128">
    <property type="entry name" value="Cyt_P450"/>
</dbReference>
<comment type="caution">
    <text evidence="14">The sequence shown here is derived from an EMBL/GenBank/DDBJ whole genome shotgun (WGS) entry which is preliminary data.</text>
</comment>
<feature type="transmembrane region" description="Helical" evidence="13">
    <location>
        <begin position="6"/>
        <end position="26"/>
    </location>
</feature>
<reference evidence="14 15" key="1">
    <citation type="submission" date="2017-10" db="EMBL/GenBank/DDBJ databases">
        <title>Extensive intraspecific genome diversity in a model arbuscular mycorrhizal fungus.</title>
        <authorList>
            <person name="Chen E.C.H."/>
            <person name="Morin E."/>
            <person name="Baudet D."/>
            <person name="Noel J."/>
            <person name="Ndikumana S."/>
            <person name="Charron P."/>
            <person name="St-Onge C."/>
            <person name="Giorgi J."/>
            <person name="Grigoriev I.V."/>
            <person name="Roux C."/>
            <person name="Martin F.M."/>
            <person name="Corradi N."/>
        </authorList>
    </citation>
    <scope>NUCLEOTIDE SEQUENCE [LARGE SCALE GENOMIC DNA]</scope>
    <source>
        <strain evidence="14 15">A1</strain>
    </source>
</reference>
<dbReference type="EMBL" id="LLXH01000694">
    <property type="protein sequence ID" value="PKC63857.1"/>
    <property type="molecule type" value="Genomic_DNA"/>
</dbReference>
<dbReference type="VEuPathDB" id="FungiDB:RhiirFUN_003908"/>
<dbReference type="GO" id="GO:0004497">
    <property type="term" value="F:monooxygenase activity"/>
    <property type="evidence" value="ECO:0007669"/>
    <property type="project" value="UniProtKB-KW"/>
</dbReference>
<evidence type="ECO:0000256" key="7">
    <source>
        <dbReference type="ARBA" id="ARBA00022989"/>
    </source>
</evidence>
<evidence type="ECO:0000256" key="1">
    <source>
        <dbReference type="ARBA" id="ARBA00001971"/>
    </source>
</evidence>
<gene>
    <name evidence="14" type="ORF">RhiirA1_537486</name>
</gene>
<dbReference type="PRINTS" id="PR00465">
    <property type="entry name" value="EP450IV"/>
</dbReference>
<evidence type="ECO:0000256" key="13">
    <source>
        <dbReference type="SAM" id="Phobius"/>
    </source>
</evidence>
<keyword evidence="4 11" id="KW-0349">Heme</keyword>
<dbReference type="PANTHER" id="PTHR46206">
    <property type="entry name" value="CYTOCHROME P450"/>
    <property type="match status" value="1"/>
</dbReference>
<evidence type="ECO:0000256" key="9">
    <source>
        <dbReference type="ARBA" id="ARBA00023033"/>
    </source>
</evidence>
<keyword evidence="6 11" id="KW-0479">Metal-binding</keyword>
<evidence type="ECO:0000256" key="3">
    <source>
        <dbReference type="ARBA" id="ARBA00010617"/>
    </source>
</evidence>
<evidence type="ECO:0000256" key="2">
    <source>
        <dbReference type="ARBA" id="ARBA00004370"/>
    </source>
</evidence>
<accession>A0A2N0RKM2</accession>
<keyword evidence="12" id="KW-0560">Oxidoreductase</keyword>
<feature type="binding site" description="axial binding residue" evidence="11">
    <location>
        <position position="467"/>
    </location>
    <ligand>
        <name>heme</name>
        <dbReference type="ChEBI" id="CHEBI:30413"/>
    </ligand>
    <ligandPart>
        <name>Fe</name>
        <dbReference type="ChEBI" id="CHEBI:18248"/>
    </ligandPart>
</feature>
<comment type="subcellular location">
    <subcellularLocation>
        <location evidence="2">Membrane</location>
    </subcellularLocation>
</comment>
<organism evidence="14 15">
    <name type="scientific">Rhizophagus irregularis</name>
    <dbReference type="NCBI Taxonomy" id="588596"/>
    <lineage>
        <taxon>Eukaryota</taxon>
        <taxon>Fungi</taxon>
        <taxon>Fungi incertae sedis</taxon>
        <taxon>Mucoromycota</taxon>
        <taxon>Glomeromycotina</taxon>
        <taxon>Glomeromycetes</taxon>
        <taxon>Glomerales</taxon>
        <taxon>Glomeraceae</taxon>
        <taxon>Rhizophagus</taxon>
    </lineage>
</organism>
<dbReference type="GO" id="GO:0016020">
    <property type="term" value="C:membrane"/>
    <property type="evidence" value="ECO:0007669"/>
    <property type="project" value="UniProtKB-SubCell"/>
</dbReference>
<evidence type="ECO:0000256" key="8">
    <source>
        <dbReference type="ARBA" id="ARBA00023004"/>
    </source>
</evidence>
<dbReference type="SUPFAM" id="SSF48264">
    <property type="entry name" value="Cytochrome P450"/>
    <property type="match status" value="1"/>
</dbReference>
<proteinExistence type="inferred from homology"/>
<evidence type="ECO:0000256" key="4">
    <source>
        <dbReference type="ARBA" id="ARBA00022617"/>
    </source>
</evidence>
<evidence type="ECO:0000256" key="5">
    <source>
        <dbReference type="ARBA" id="ARBA00022692"/>
    </source>
</evidence>
<dbReference type="PANTHER" id="PTHR46206:SF5">
    <property type="entry name" value="P450, PUTATIVE (EUROFUNG)-RELATED"/>
    <property type="match status" value="1"/>
</dbReference>
<sequence>MGLILNDAYVQLAFISLIMLISFVLLRRGKHLNLKEPPLVPYKYPIIGHTIDYYKDNENFIKKCHAEYGEIFSLYLFGKVQTFVGKELFPEVFRNHNDFCFNEAGRENFPLENFLNRPNEFTDTLPRMVQINLSGQIKLYTERVQRQLIKSIDEMIENGKLFNLFGKVFVTFDSSTTQLIQIILVLEPPLKFFQFIIAKPIAATMVGEELSDDKELVNSFANVTTDFIPFLSISPVLNFIHPYLHQQVMIIVFKYLNNPFKMHRELIKKKITPVIEKRLREMKESGDNYVSPIDILQRYTELLHKDYTIDIDVVTDNMIISIFASVYNTSNSLTFCLHELVNNPQFLKEILEEQKQLYKSNEKSYYSTEQIARMEKLDSFIKETLRVNVNNVALQHKTLSSYFTFSNGYQVPKGRLVNIRLGEVHFDKELQSQTADEFNAFRYLKKNSPATRADNSFLTFGLGKHTCPGRHFAVNEIKVALHYLLLNYDIKKSTSEKIKPKIYGSFKFPSDEGLIFEKKSV</sequence>
<keyword evidence="5 13" id="KW-0812">Transmembrane</keyword>
<protein>
    <submittedName>
        <fullName evidence="14">Cytochrome P450</fullName>
    </submittedName>
</protein>
<evidence type="ECO:0000313" key="15">
    <source>
        <dbReference type="Proteomes" id="UP000232688"/>
    </source>
</evidence>
<evidence type="ECO:0000256" key="6">
    <source>
        <dbReference type="ARBA" id="ARBA00022723"/>
    </source>
</evidence>
<evidence type="ECO:0000313" key="14">
    <source>
        <dbReference type="EMBL" id="PKC63857.1"/>
    </source>
</evidence>
<dbReference type="InterPro" id="IPR036396">
    <property type="entry name" value="Cyt_P450_sf"/>
</dbReference>
<evidence type="ECO:0000256" key="12">
    <source>
        <dbReference type="RuleBase" id="RU000461"/>
    </source>
</evidence>
<evidence type="ECO:0000256" key="11">
    <source>
        <dbReference type="PIRSR" id="PIRSR602403-1"/>
    </source>
</evidence>
<dbReference type="GO" id="GO:0020037">
    <property type="term" value="F:heme binding"/>
    <property type="evidence" value="ECO:0007669"/>
    <property type="project" value="InterPro"/>
</dbReference>
<dbReference type="CDD" id="cd11041">
    <property type="entry name" value="CYP503A1-like"/>
    <property type="match status" value="1"/>
</dbReference>
<dbReference type="GO" id="GO:0005506">
    <property type="term" value="F:iron ion binding"/>
    <property type="evidence" value="ECO:0007669"/>
    <property type="project" value="InterPro"/>
</dbReference>
<dbReference type="VEuPathDB" id="FungiDB:FUN_021962"/>
<reference evidence="14 15" key="2">
    <citation type="submission" date="2017-10" db="EMBL/GenBank/DDBJ databases">
        <title>Genome analyses suggest a sexual origin of heterokaryosis in a supposedly ancient asexual fungus.</title>
        <authorList>
            <person name="Corradi N."/>
            <person name="Sedzielewska K."/>
            <person name="Noel J."/>
            <person name="Charron P."/>
            <person name="Farinelli L."/>
            <person name="Marton T."/>
            <person name="Kruger M."/>
            <person name="Pelin A."/>
            <person name="Brachmann A."/>
            <person name="Corradi N."/>
        </authorList>
    </citation>
    <scope>NUCLEOTIDE SEQUENCE [LARGE SCALE GENOMIC DNA]</scope>
    <source>
        <strain evidence="14 15">A1</strain>
    </source>
</reference>
<keyword evidence="9 12" id="KW-0503">Monooxygenase</keyword>
<dbReference type="InterPro" id="IPR002403">
    <property type="entry name" value="Cyt_P450_E_grp-IV"/>
</dbReference>
<dbReference type="Pfam" id="PF00067">
    <property type="entry name" value="p450"/>
    <property type="match status" value="1"/>
</dbReference>
<dbReference type="Proteomes" id="UP000232688">
    <property type="component" value="Unassembled WGS sequence"/>
</dbReference>
<keyword evidence="7 13" id="KW-1133">Transmembrane helix</keyword>
<keyword evidence="10 13" id="KW-0472">Membrane</keyword>
<comment type="cofactor">
    <cofactor evidence="1 11">
        <name>heme</name>
        <dbReference type="ChEBI" id="CHEBI:30413"/>
    </cofactor>
</comment>
<dbReference type="AlphaFoldDB" id="A0A2N0RKM2"/>
<dbReference type="VEuPathDB" id="FungiDB:RhiirA1_537486"/>